<dbReference type="InterPro" id="IPR057326">
    <property type="entry name" value="KR_dom"/>
</dbReference>
<dbReference type="Pfam" id="PF21089">
    <property type="entry name" value="PKS_DH_N"/>
    <property type="match status" value="1"/>
</dbReference>
<dbReference type="OMA" id="VHFIQEA"/>
<dbReference type="Pfam" id="PF08659">
    <property type="entry name" value="KR"/>
    <property type="match status" value="1"/>
</dbReference>
<dbReference type="InterPro" id="IPR049551">
    <property type="entry name" value="PKS_DH_C"/>
</dbReference>
<organism evidence="12 13">
    <name type="scientific">Aspergillus violaceofuscus (strain CBS 115571)</name>
    <dbReference type="NCBI Taxonomy" id="1450538"/>
    <lineage>
        <taxon>Eukaryota</taxon>
        <taxon>Fungi</taxon>
        <taxon>Dikarya</taxon>
        <taxon>Ascomycota</taxon>
        <taxon>Pezizomycotina</taxon>
        <taxon>Eurotiomycetes</taxon>
        <taxon>Eurotiomycetidae</taxon>
        <taxon>Eurotiales</taxon>
        <taxon>Aspergillaceae</taxon>
        <taxon>Aspergillus</taxon>
    </lineage>
</organism>
<dbReference type="CDD" id="cd02440">
    <property type="entry name" value="AdoMet_MTases"/>
    <property type="match status" value="1"/>
</dbReference>
<dbReference type="Pfam" id="PF08240">
    <property type="entry name" value="ADH_N"/>
    <property type="match status" value="1"/>
</dbReference>
<dbReference type="InterPro" id="IPR011032">
    <property type="entry name" value="GroES-like_sf"/>
</dbReference>
<dbReference type="Gene3D" id="3.90.180.10">
    <property type="entry name" value="Medium-chain alcohol dehydrogenases, catalytic domain"/>
    <property type="match status" value="1"/>
</dbReference>
<evidence type="ECO:0000259" key="9">
    <source>
        <dbReference type="PROSITE" id="PS50075"/>
    </source>
</evidence>
<dbReference type="PROSITE" id="PS00012">
    <property type="entry name" value="PHOSPHOPANTETHEINE"/>
    <property type="match status" value="1"/>
</dbReference>
<keyword evidence="5" id="KW-0560">Oxidoreductase</keyword>
<dbReference type="PROSITE" id="PS00606">
    <property type="entry name" value="KS3_1"/>
    <property type="match status" value="1"/>
</dbReference>
<accession>A0A2V5GZJ0</accession>
<dbReference type="InterPro" id="IPR036736">
    <property type="entry name" value="ACP-like_sf"/>
</dbReference>
<dbReference type="InterPro" id="IPR009081">
    <property type="entry name" value="PP-bd_ACP"/>
</dbReference>
<dbReference type="InterPro" id="IPR013217">
    <property type="entry name" value="Methyltransf_12"/>
</dbReference>
<evidence type="ECO:0000256" key="6">
    <source>
        <dbReference type="ARBA" id="ARBA00023268"/>
    </source>
</evidence>
<dbReference type="InterPro" id="IPR016036">
    <property type="entry name" value="Malonyl_transacylase_ACP-bd"/>
</dbReference>
<reference evidence="12 13" key="1">
    <citation type="submission" date="2018-02" db="EMBL/GenBank/DDBJ databases">
        <title>The genomes of Aspergillus section Nigri reveals drivers in fungal speciation.</title>
        <authorList>
            <consortium name="DOE Joint Genome Institute"/>
            <person name="Vesth T.C."/>
            <person name="Nybo J."/>
            <person name="Theobald S."/>
            <person name="Brandl J."/>
            <person name="Frisvad J.C."/>
            <person name="Nielsen K.F."/>
            <person name="Lyhne E.K."/>
            <person name="Kogle M.E."/>
            <person name="Kuo A."/>
            <person name="Riley R."/>
            <person name="Clum A."/>
            <person name="Nolan M."/>
            <person name="Lipzen A."/>
            <person name="Salamov A."/>
            <person name="Henrissat B."/>
            <person name="Wiebenga A."/>
            <person name="De vries R.P."/>
            <person name="Grigoriev I.V."/>
            <person name="Mortensen U.H."/>
            <person name="Andersen M.R."/>
            <person name="Baker S.E."/>
        </authorList>
    </citation>
    <scope>NUCLEOTIDE SEQUENCE [LARGE SCALE GENOMIC DNA]</scope>
    <source>
        <strain evidence="12 13">CBS 115571</strain>
    </source>
</reference>
<keyword evidence="1" id="KW-0596">Phosphopantetheine</keyword>
<dbReference type="GO" id="GO:0016491">
    <property type="term" value="F:oxidoreductase activity"/>
    <property type="evidence" value="ECO:0007669"/>
    <property type="project" value="UniProtKB-KW"/>
</dbReference>
<feature type="domain" description="Carrier" evidence="9">
    <location>
        <begin position="2478"/>
        <end position="2555"/>
    </location>
</feature>
<dbReference type="Pfam" id="PF14765">
    <property type="entry name" value="PS-DH"/>
    <property type="match status" value="1"/>
</dbReference>
<evidence type="ECO:0000256" key="2">
    <source>
        <dbReference type="ARBA" id="ARBA00022553"/>
    </source>
</evidence>
<dbReference type="InterPro" id="IPR049900">
    <property type="entry name" value="PKS_mFAS_DH"/>
</dbReference>
<dbReference type="Gene3D" id="3.30.70.3290">
    <property type="match status" value="1"/>
</dbReference>
<dbReference type="GO" id="GO:1901336">
    <property type="term" value="P:lactone biosynthetic process"/>
    <property type="evidence" value="ECO:0007669"/>
    <property type="project" value="UniProtKB-ARBA"/>
</dbReference>
<dbReference type="GO" id="GO:0031177">
    <property type="term" value="F:phosphopantetheine binding"/>
    <property type="evidence" value="ECO:0007669"/>
    <property type="project" value="InterPro"/>
</dbReference>
<evidence type="ECO:0000256" key="5">
    <source>
        <dbReference type="ARBA" id="ARBA00023002"/>
    </source>
</evidence>
<dbReference type="Pfam" id="PF00550">
    <property type="entry name" value="PP-binding"/>
    <property type="match status" value="1"/>
</dbReference>
<dbReference type="Pfam" id="PF00109">
    <property type="entry name" value="ketoacyl-synt"/>
    <property type="match status" value="1"/>
</dbReference>
<dbReference type="SMART" id="SM00823">
    <property type="entry name" value="PKS_PP"/>
    <property type="match status" value="1"/>
</dbReference>
<evidence type="ECO:0000256" key="8">
    <source>
        <dbReference type="PROSITE-ProRule" id="PRU01363"/>
    </source>
</evidence>
<dbReference type="PANTHER" id="PTHR43775:SF29">
    <property type="entry name" value="ASPERFURANONE POLYKETIDE SYNTHASE AFOG-RELATED"/>
    <property type="match status" value="1"/>
</dbReference>
<dbReference type="SUPFAM" id="SSF53335">
    <property type="entry name" value="S-adenosyl-L-methionine-dependent methyltransferases"/>
    <property type="match status" value="1"/>
</dbReference>
<keyword evidence="3" id="KW-0808">Transferase</keyword>
<dbReference type="CDD" id="cd00833">
    <property type="entry name" value="PKS"/>
    <property type="match status" value="1"/>
</dbReference>
<dbReference type="InterPro" id="IPR013154">
    <property type="entry name" value="ADH-like_N"/>
</dbReference>
<dbReference type="Gene3D" id="3.40.366.10">
    <property type="entry name" value="Malonyl-Coenzyme A Acyl Carrier Protein, domain 2"/>
    <property type="match status" value="1"/>
</dbReference>
<dbReference type="SMART" id="SM00825">
    <property type="entry name" value="PKS_KS"/>
    <property type="match status" value="1"/>
</dbReference>
<dbReference type="GO" id="GO:0004312">
    <property type="term" value="F:fatty acid synthase activity"/>
    <property type="evidence" value="ECO:0007669"/>
    <property type="project" value="TreeGrafter"/>
</dbReference>
<dbReference type="PANTHER" id="PTHR43775">
    <property type="entry name" value="FATTY ACID SYNTHASE"/>
    <property type="match status" value="1"/>
</dbReference>
<dbReference type="Pfam" id="PF00698">
    <property type="entry name" value="Acyl_transf_1"/>
    <property type="match status" value="1"/>
</dbReference>
<feature type="active site" description="Proton acceptor; for dehydratase activity" evidence="8">
    <location>
        <position position="993"/>
    </location>
</feature>
<keyword evidence="13" id="KW-1185">Reference proteome</keyword>
<dbReference type="PROSITE" id="PS50075">
    <property type="entry name" value="CARRIER"/>
    <property type="match status" value="1"/>
</dbReference>
<dbReference type="InterPro" id="IPR020841">
    <property type="entry name" value="PKS_Beta-ketoAc_synthase_dom"/>
</dbReference>
<evidence type="ECO:0000256" key="4">
    <source>
        <dbReference type="ARBA" id="ARBA00022857"/>
    </source>
</evidence>
<dbReference type="InterPro" id="IPR020807">
    <property type="entry name" value="PKS_DH"/>
</dbReference>
<feature type="domain" description="Ketosynthase family 3 (KS3)" evidence="10">
    <location>
        <begin position="10"/>
        <end position="446"/>
    </location>
</feature>
<dbReference type="EMBL" id="KZ825166">
    <property type="protein sequence ID" value="PYI16631.1"/>
    <property type="molecule type" value="Genomic_DNA"/>
</dbReference>
<dbReference type="SUPFAM" id="SSF52151">
    <property type="entry name" value="FabD/lysophospholipase-like"/>
    <property type="match status" value="1"/>
</dbReference>
<dbReference type="InterPro" id="IPR014030">
    <property type="entry name" value="Ketoacyl_synth_N"/>
</dbReference>
<feature type="region of interest" description="C-terminal hotdog fold" evidence="8">
    <location>
        <begin position="1114"/>
        <end position="1272"/>
    </location>
</feature>
<dbReference type="InterPro" id="IPR013968">
    <property type="entry name" value="PKS_KR"/>
</dbReference>
<sequence length="2561" mass="280618">MTDPAAHFTTIPIAVVGMGCRFAGGATDPEALWRVLEERRSTWSPIPSSRFELDGVYHPNGERLGTTHVRGGHFLDEDPAFFDAAFFNVSGEVASCTDPQHRLILEVVYEALEAAGIPIESVAGSNVAVFAGTMSHDYQDSLYRSPEALPRYLVTGNAGTMVANRVSHFYDLRGPSVTIDTACSTTLTALHIAVQSLRAGEAKMAIVTGANLMLNSNIFTTMSTLGIKSAFRTDLAHGRGDSFLSPDGVSYSLDPRANGYGRGEGVAAVVLKPLFRALQDNDPIRLVIRETALNQDGRTPAISAPSAKAQEQLIRECYRKAGLSPRQTSYIEAHGTGTPAGDPLELQAILAAFDGQPMYIGSVKASFGHTEATSGLASLIKMAMALERTTIPPNASFLQPDEASIGSTNLQIPFFRQPWTPVNGARRASINNFGFGGANAHAIVERYEPSEEMSPTQANGFSQLCELCDSHVEADHPGRIYVLSAKDERSCQRMMSRLRDYLTNSKPTDERQFLANLAHTLASHRSSFRWKAACVARNLASLASRLSNEGTRPRKSAEKVRLGWVFTGQGAQWFAMGRELISSYPVFRQTLLECDEYIKEIGANWSILDELNRAEAESRVNEARISLPLSTSIQIALVRLLWSWNICPVAITSHSSGEAAAAYAAGAISARSAIGINYTRGIRLAESQAVSSSQGGMLAAALSRKEIGDYIDRVRQEEECLVVACVNSPCSVTISGDLAAISRLEELLNADDIFTRRVKVTHAFHSCHIHAMADALPDSLADIIEADVSNTIKPCHGVIYTSPRTGTRIADIGHLRDPTHWVLGMKYCVEFESAFRAMCIDEELQRQEIDKIIEVGPHGALGGPIQQNLQQIPELAALDISYVSCLARGKSAVNTMQLLAVDLFQAGYNVDLKEVNFPRGSEAATLQVLVELPTYPWNHQTRYWKEPRNSRAARRRTSPVSDLIGFQEPLSPPFARSWQHILRVSEVPWLRDHVIGSHIVFPGAGFITMAIDGLSQLCRPDTNSDVSFVLRNVDLTQTLILPADGDEGVDLGLTLRATDPKSLGNRDWQEFSVHSIVGVKDEWVEHCTGLIRIEANDTSRDISSRQSTKLPPWSRRTAPRDLWSSLHATGICHGPWFRNIARIESDGQGESWSTVTVADTASAMPHAYESQHVVHPTTLDSAIQAAYTVLPFAGTRMETAMLPRRVGRVKIPGRLAGLKAGDQLCVQAMMLDQSPCAFEADVAVFTESNSPLDAVIELKGLTFQAGICDRKRNLAQQDSIRSSWHWAPDITLISPAWLEKALNVETRPEEVEIMLELRRCTVHFIQEAICDLLMEDAALLSGNLSRFYAWMQAQLVCATNGELGQDSTEWLRDNKAARLSLRSRVAANSTNGEMVCHLGPKLPKILRGEADSLELMMEGHLLSRYYGESIKWSRSNAHASELVRLCCHKNPRARILELGGGTGACTGHVVDALGPTKPVGRYDFTDASAAFFEAARMRFSGWEDVMDFRRLDIETNPAAQGFDCGSYDVVLACQVLHATSNMRRTLDHVRQLIKPGGKLVLVETTRDQLDEFFTFGLLPGWWLGEEPERQSGPSLTPEMWRSVLDATGFNGVEFEARDCDSEEFYMISTMMSTAVPVSCSDKQTEILVVHLDPPPSMDWAHELQVALGERNTSLSSLKELDGGSEVDGKMCVFIGEVEHSMLECVTEDGFKLLTSMLQMSRGTLWVTRGAAMDSENPWKALHLGLLRTLRNENPGSRLVSLDLDPRSEPWTAESCNAIANVLSASLLGSSQEKEFEYAERDGVVFVPRMFSDPTPTDKKDSVVMERFQDEKQLFRLDVQTPGLLDSLHFRMDLADAVGTNEPSNDWVEIQPKAFGLNFRDILVAMGQLESDRVMGFECAGIVTKLSKETPITAQRCLAVGDRVCALMKGQWTSKVRTARTNVVRIPETLSFGQAASIPLAFTTAYISLYTVARLRRGERVLIHSGAGGVGQAAIILARLVGAEVFATAGTQAKRDFLIDKFELSPDHVFSSRDSSFLAGVQSCSGGKGVNLVLNSLSGPLLQSSFDCLADFGRFVEIGKKDLEQNSWLSMATFARNVSFSSIDILYWQESRSAEVSRALTEVMRLLEQKTIDLVDPISEYPISAVEKAFRTMQSGQHVGKIVVTTTGADMVPVHRCDMLFVLKPDASYLVTGGMGGIGSRICEWMVERGARHLLILSRNARTQPFVTGLQQRGCTVRVHVCDIADEGQLQAVLRHFQEDGMPPIRGVIQAAMVLKDALVSQMTADDFHTALRPKVQGSWNLHNIASDVDFFVMLSSLAGVIGGVGLANYAAAGAFQDALAQHRTAHGKHAVTIDLGMVKSIGYVAEADPAVAGRLTKMGYQAMHEAEVLAVLEQALQTSSMSPALFSHVFTSPAVIVTGINTSPGPHWTDADWMQEARFAGIRYREPVRGHQYGASSTVPVNEDSLRNQVSRATTQEEATALVVQAIGQKLVAMFGLAEAEMPANRTLAGVGFDSLVAIELRNWITAQLNVDISVFDLMKGRTIAEVAEVVMKRCMGARQQ</sequence>
<dbReference type="InterPro" id="IPR056501">
    <property type="entry name" value="NAD-bd_HRPKS_sdrA"/>
</dbReference>
<feature type="region of interest" description="N-terminal hotdog fold" evidence="8">
    <location>
        <begin position="961"/>
        <end position="1098"/>
    </location>
</feature>
<protein>
    <submittedName>
        <fullName evidence="12">Polyketide synthase</fullName>
    </submittedName>
</protein>
<gene>
    <name evidence="12" type="ORF">BO99DRAFT_414882</name>
</gene>
<evidence type="ECO:0000313" key="12">
    <source>
        <dbReference type="EMBL" id="PYI16631.1"/>
    </source>
</evidence>
<keyword evidence="7" id="KW-0012">Acyltransferase</keyword>
<dbReference type="Pfam" id="PF08242">
    <property type="entry name" value="Methyltransf_12"/>
    <property type="match status" value="1"/>
</dbReference>
<dbReference type="InterPro" id="IPR050091">
    <property type="entry name" value="PKS_NRPS_Biosynth_Enz"/>
</dbReference>
<dbReference type="Pfam" id="PF13602">
    <property type="entry name" value="ADH_zinc_N_2"/>
    <property type="match status" value="1"/>
</dbReference>
<dbReference type="SUPFAM" id="SSF55048">
    <property type="entry name" value="Probable ACP-binding domain of malonyl-CoA ACP transacylase"/>
    <property type="match status" value="1"/>
</dbReference>
<dbReference type="InterPro" id="IPR006162">
    <property type="entry name" value="Ppantetheine_attach_site"/>
</dbReference>
<dbReference type="InterPro" id="IPR016039">
    <property type="entry name" value="Thiolase-like"/>
</dbReference>
<dbReference type="InterPro" id="IPR014043">
    <property type="entry name" value="Acyl_transferase_dom"/>
</dbReference>
<dbReference type="GO" id="GO:0030639">
    <property type="term" value="P:polyketide biosynthetic process"/>
    <property type="evidence" value="ECO:0007669"/>
    <property type="project" value="UniProtKB-ARBA"/>
</dbReference>
<feature type="domain" description="PKS/mFAS DH" evidence="11">
    <location>
        <begin position="961"/>
        <end position="1272"/>
    </location>
</feature>
<dbReference type="SUPFAM" id="SSF51735">
    <property type="entry name" value="NAD(P)-binding Rossmann-fold domains"/>
    <property type="match status" value="3"/>
</dbReference>
<dbReference type="SMART" id="SM00827">
    <property type="entry name" value="PKS_AT"/>
    <property type="match status" value="1"/>
</dbReference>
<dbReference type="InterPro" id="IPR020806">
    <property type="entry name" value="PKS_PP-bd"/>
</dbReference>
<dbReference type="InterPro" id="IPR016035">
    <property type="entry name" value="Acyl_Trfase/lysoPLipase"/>
</dbReference>
<dbReference type="Pfam" id="PF23114">
    <property type="entry name" value="NAD-bd_HRPKS_sdrA"/>
    <property type="match status" value="1"/>
</dbReference>
<dbReference type="Gene3D" id="1.10.1200.10">
    <property type="entry name" value="ACP-like"/>
    <property type="match status" value="1"/>
</dbReference>
<dbReference type="Pfam" id="PF16197">
    <property type="entry name" value="KAsynt_C_assoc"/>
    <property type="match status" value="1"/>
</dbReference>
<dbReference type="InterPro" id="IPR018201">
    <property type="entry name" value="Ketoacyl_synth_AS"/>
</dbReference>
<evidence type="ECO:0000313" key="13">
    <source>
        <dbReference type="Proteomes" id="UP000249829"/>
    </source>
</evidence>
<keyword evidence="6" id="KW-0511">Multifunctional enzyme</keyword>
<dbReference type="GO" id="GO:0004315">
    <property type="term" value="F:3-oxoacyl-[acyl-carrier-protein] synthase activity"/>
    <property type="evidence" value="ECO:0007669"/>
    <property type="project" value="InterPro"/>
</dbReference>
<dbReference type="InterPro" id="IPR020843">
    <property type="entry name" value="ER"/>
</dbReference>
<proteinExistence type="predicted"/>
<dbReference type="InterPro" id="IPR001227">
    <property type="entry name" value="Ac_transferase_dom_sf"/>
</dbReference>
<dbReference type="SUPFAM" id="SSF47336">
    <property type="entry name" value="ACP-like"/>
    <property type="match status" value="1"/>
</dbReference>
<feature type="active site" description="Proton donor; for dehydratase activity" evidence="8">
    <location>
        <position position="1180"/>
    </location>
</feature>
<dbReference type="STRING" id="1450538.A0A2V5GZJ0"/>
<dbReference type="SUPFAM" id="SSF50129">
    <property type="entry name" value="GroES-like"/>
    <property type="match status" value="1"/>
</dbReference>
<dbReference type="InterPro" id="IPR032821">
    <property type="entry name" value="PKS_assoc"/>
</dbReference>
<dbReference type="GO" id="GO:0006633">
    <property type="term" value="P:fatty acid biosynthetic process"/>
    <property type="evidence" value="ECO:0007669"/>
    <property type="project" value="InterPro"/>
</dbReference>
<evidence type="ECO:0000256" key="1">
    <source>
        <dbReference type="ARBA" id="ARBA00022450"/>
    </source>
</evidence>
<dbReference type="Gene3D" id="3.10.129.110">
    <property type="entry name" value="Polyketide synthase dehydratase"/>
    <property type="match status" value="1"/>
</dbReference>
<dbReference type="InterPro" id="IPR049552">
    <property type="entry name" value="PKS_DH_N"/>
</dbReference>
<dbReference type="InterPro" id="IPR036291">
    <property type="entry name" value="NAD(P)-bd_dom_sf"/>
</dbReference>
<dbReference type="SMART" id="SM00822">
    <property type="entry name" value="PKS_KR"/>
    <property type="match status" value="1"/>
</dbReference>
<keyword evidence="2" id="KW-0597">Phosphoprotein</keyword>
<dbReference type="PROSITE" id="PS52019">
    <property type="entry name" value="PKS_MFAS_DH"/>
    <property type="match status" value="1"/>
</dbReference>
<evidence type="ECO:0000259" key="11">
    <source>
        <dbReference type="PROSITE" id="PS52019"/>
    </source>
</evidence>
<keyword evidence="4" id="KW-0521">NADP</keyword>
<dbReference type="Gene3D" id="3.40.50.150">
    <property type="entry name" value="Vaccinia Virus protein VP39"/>
    <property type="match status" value="1"/>
</dbReference>
<dbReference type="FunFam" id="3.40.50.720:FF:000209">
    <property type="entry name" value="Polyketide synthase Pks12"/>
    <property type="match status" value="1"/>
</dbReference>
<dbReference type="InterPro" id="IPR042104">
    <property type="entry name" value="PKS_dehydratase_sf"/>
</dbReference>
<dbReference type="Pfam" id="PF02801">
    <property type="entry name" value="Ketoacyl-synt_C"/>
    <property type="match status" value="1"/>
</dbReference>
<dbReference type="PROSITE" id="PS52004">
    <property type="entry name" value="KS3_2"/>
    <property type="match status" value="1"/>
</dbReference>
<evidence type="ECO:0000256" key="7">
    <source>
        <dbReference type="ARBA" id="ARBA00023315"/>
    </source>
</evidence>
<dbReference type="InterPro" id="IPR014031">
    <property type="entry name" value="Ketoacyl_synth_C"/>
</dbReference>
<evidence type="ECO:0000259" key="10">
    <source>
        <dbReference type="PROSITE" id="PS52004"/>
    </source>
</evidence>
<dbReference type="InterPro" id="IPR029063">
    <property type="entry name" value="SAM-dependent_MTases_sf"/>
</dbReference>
<dbReference type="Gene3D" id="3.40.50.720">
    <property type="entry name" value="NAD(P)-binding Rossmann-like Domain"/>
    <property type="match status" value="2"/>
</dbReference>
<evidence type="ECO:0000256" key="3">
    <source>
        <dbReference type="ARBA" id="ARBA00022679"/>
    </source>
</evidence>
<dbReference type="Gene3D" id="3.40.47.10">
    <property type="match status" value="1"/>
</dbReference>
<dbReference type="Proteomes" id="UP000249829">
    <property type="component" value="Unassembled WGS sequence"/>
</dbReference>
<dbReference type="SMART" id="SM00826">
    <property type="entry name" value="PKS_DH"/>
    <property type="match status" value="1"/>
</dbReference>
<dbReference type="SMART" id="SM00829">
    <property type="entry name" value="PKS_ER"/>
    <property type="match status" value="1"/>
</dbReference>
<dbReference type="SUPFAM" id="SSF53901">
    <property type="entry name" value="Thiolase-like"/>
    <property type="match status" value="1"/>
</dbReference>
<dbReference type="CDD" id="cd05195">
    <property type="entry name" value="enoyl_red"/>
    <property type="match status" value="1"/>
</dbReference>
<name>A0A2V5GZJ0_ASPV1</name>